<organism evidence="2 3">
    <name type="scientific">Solanum verrucosum</name>
    <dbReference type="NCBI Taxonomy" id="315347"/>
    <lineage>
        <taxon>Eukaryota</taxon>
        <taxon>Viridiplantae</taxon>
        <taxon>Streptophyta</taxon>
        <taxon>Embryophyta</taxon>
        <taxon>Tracheophyta</taxon>
        <taxon>Spermatophyta</taxon>
        <taxon>Magnoliopsida</taxon>
        <taxon>eudicotyledons</taxon>
        <taxon>Gunneridae</taxon>
        <taxon>Pentapetalae</taxon>
        <taxon>asterids</taxon>
        <taxon>lamiids</taxon>
        <taxon>Solanales</taxon>
        <taxon>Solanaceae</taxon>
        <taxon>Solanoideae</taxon>
        <taxon>Solaneae</taxon>
        <taxon>Solanum</taxon>
    </lineage>
</organism>
<dbReference type="Pfam" id="PF00078">
    <property type="entry name" value="RVT_1"/>
    <property type="match status" value="1"/>
</dbReference>
<protein>
    <recommendedName>
        <fullName evidence="1">Reverse transcriptase domain-containing protein</fullName>
    </recommendedName>
</protein>
<evidence type="ECO:0000313" key="2">
    <source>
        <dbReference type="EMBL" id="WMV31779.1"/>
    </source>
</evidence>
<proteinExistence type="predicted"/>
<dbReference type="PANTHER" id="PTHR46890">
    <property type="entry name" value="NON-LTR RETROLELEMENT REVERSE TRANSCRIPTASE-LIKE PROTEIN-RELATED"/>
    <property type="match status" value="1"/>
</dbReference>
<evidence type="ECO:0000313" key="3">
    <source>
        <dbReference type="Proteomes" id="UP001234989"/>
    </source>
</evidence>
<name>A0AAF0TTL4_SOLVR</name>
<reference evidence="2" key="1">
    <citation type="submission" date="2023-08" db="EMBL/GenBank/DDBJ databases">
        <title>A de novo genome assembly of Solanum verrucosum Schlechtendal, a Mexican diploid species geographically isolated from the other diploid A-genome species in potato relatives.</title>
        <authorList>
            <person name="Hosaka K."/>
        </authorList>
    </citation>
    <scope>NUCLEOTIDE SEQUENCE</scope>
    <source>
        <tissue evidence="2">Young leaves</tissue>
    </source>
</reference>
<dbReference type="PROSITE" id="PS50878">
    <property type="entry name" value="RT_POL"/>
    <property type="match status" value="1"/>
</dbReference>
<dbReference type="EMBL" id="CP133617">
    <property type="protein sequence ID" value="WMV31779.1"/>
    <property type="molecule type" value="Genomic_DNA"/>
</dbReference>
<dbReference type="AlphaFoldDB" id="A0AAF0TTL4"/>
<dbReference type="PANTHER" id="PTHR46890:SF50">
    <property type="entry name" value="RNA-DIRECTED DNA POLYMERASE, EUKARYOTA, REVERSE TRANSCRIPTASE ZINC-BINDING DOMAIN PROTEIN-RELATED"/>
    <property type="match status" value="1"/>
</dbReference>
<sequence length="165" mass="18623">MAFVKGRQIMDATLIASACIDSRMKGGAPGLMCKLDIQKAYDHVNWSFLLNTLRQMGFGSKWIKWIEVCIKTVKFSVLVNGEPVGFFESERGLRQGDPRSPFLFILAMEGFDSMMRIATQNRWIKGFQVGDRVGEEKEVCHLLYADDTIIFCEPTAEQISLATSE</sequence>
<dbReference type="InterPro" id="IPR052343">
    <property type="entry name" value="Retrotransposon-Effector_Assoc"/>
</dbReference>
<gene>
    <name evidence="2" type="ORF">MTR67_025164</name>
</gene>
<keyword evidence="3" id="KW-1185">Reference proteome</keyword>
<dbReference type="SUPFAM" id="SSF56672">
    <property type="entry name" value="DNA/RNA polymerases"/>
    <property type="match status" value="1"/>
</dbReference>
<dbReference type="InterPro" id="IPR000477">
    <property type="entry name" value="RT_dom"/>
</dbReference>
<accession>A0AAF0TTL4</accession>
<feature type="domain" description="Reverse transcriptase" evidence="1">
    <location>
        <begin position="1"/>
        <end position="165"/>
    </location>
</feature>
<dbReference type="Proteomes" id="UP001234989">
    <property type="component" value="Chromosome 6"/>
</dbReference>
<evidence type="ECO:0000259" key="1">
    <source>
        <dbReference type="PROSITE" id="PS50878"/>
    </source>
</evidence>
<dbReference type="InterPro" id="IPR043502">
    <property type="entry name" value="DNA/RNA_pol_sf"/>
</dbReference>